<reference evidence="1 2" key="1">
    <citation type="submission" date="2014-07" db="EMBL/GenBank/DDBJ databases">
        <title>Tepidicaulis marinum gen. nov., sp. nov., a novel marine bacterium denitrifying nitrate to nitrous oxide strictly under microaerobic conditions.</title>
        <authorList>
            <person name="Takeuchi M."/>
            <person name="Yamagishi T."/>
            <person name="Kamagata Y."/>
            <person name="Oshima K."/>
            <person name="Hattori M."/>
            <person name="Katayama T."/>
            <person name="Hanada S."/>
            <person name="Tamaki H."/>
            <person name="Marumo K."/>
            <person name="Maeda H."/>
            <person name="Nedachi M."/>
            <person name="Iwasaki W."/>
            <person name="Suwa Y."/>
            <person name="Sakata S."/>
        </authorList>
    </citation>
    <scope>NUCLEOTIDE SEQUENCE [LARGE SCALE GENOMIC DNA]</scope>
    <source>
        <strain evidence="1 2">MA2</strain>
    </source>
</reference>
<dbReference type="InterPro" id="IPR046722">
    <property type="entry name" value="DUF6614"/>
</dbReference>
<sequence length="116" mass="13129">MDIYHGWCNLKAGVSDTAFAEAFANYMGDLKARGKVESYRLTRRKLGLGPAHLGEFHFMIEVKDLAQLDEAFKLVSARGEPIETAHHGVNSLVQDVTFALYRDFPDPQRIRGEEKF</sequence>
<accession>A0A081BC83</accession>
<organism evidence="1 2">
    <name type="scientific">Tepidicaulis marinus</name>
    <dbReference type="NCBI Taxonomy" id="1333998"/>
    <lineage>
        <taxon>Bacteria</taxon>
        <taxon>Pseudomonadati</taxon>
        <taxon>Pseudomonadota</taxon>
        <taxon>Alphaproteobacteria</taxon>
        <taxon>Hyphomicrobiales</taxon>
        <taxon>Parvibaculaceae</taxon>
        <taxon>Tepidicaulis</taxon>
    </lineage>
</organism>
<gene>
    <name evidence="1" type="ORF">M2A_2150</name>
</gene>
<dbReference type="Pfam" id="PF20319">
    <property type="entry name" value="DUF6614"/>
    <property type="match status" value="1"/>
</dbReference>
<name>A0A081BC83_9HYPH</name>
<protein>
    <submittedName>
        <fullName evidence="1">Conserved protein</fullName>
    </submittedName>
</protein>
<dbReference type="eggNOG" id="ENOG5032XDJ">
    <property type="taxonomic scope" value="Bacteria"/>
</dbReference>
<dbReference type="RefSeq" id="WP_045447102.1">
    <property type="nucleotide sequence ID" value="NZ_BBIO01000011.1"/>
</dbReference>
<dbReference type="AlphaFoldDB" id="A0A081BC83"/>
<dbReference type="Proteomes" id="UP000028702">
    <property type="component" value="Unassembled WGS sequence"/>
</dbReference>
<proteinExistence type="predicted"/>
<keyword evidence="2" id="KW-1185">Reference proteome</keyword>
<dbReference type="STRING" id="1333998.M2A_2150"/>
<comment type="caution">
    <text evidence="1">The sequence shown here is derived from an EMBL/GenBank/DDBJ whole genome shotgun (WGS) entry which is preliminary data.</text>
</comment>
<evidence type="ECO:0000313" key="2">
    <source>
        <dbReference type="Proteomes" id="UP000028702"/>
    </source>
</evidence>
<evidence type="ECO:0000313" key="1">
    <source>
        <dbReference type="EMBL" id="GAK45651.1"/>
    </source>
</evidence>
<dbReference type="EMBL" id="BBIO01000011">
    <property type="protein sequence ID" value="GAK45651.1"/>
    <property type="molecule type" value="Genomic_DNA"/>
</dbReference>